<feature type="domain" description="D-isomer specific 2-hydroxyacid dehydrogenase NAD-binding" evidence="6">
    <location>
        <begin position="107"/>
        <end position="304"/>
    </location>
</feature>
<dbReference type="InterPro" id="IPR006140">
    <property type="entry name" value="D-isomer_DH_NAD-bd"/>
</dbReference>
<dbReference type="GO" id="GO:0051287">
    <property type="term" value="F:NAD binding"/>
    <property type="evidence" value="ECO:0007669"/>
    <property type="project" value="InterPro"/>
</dbReference>
<name>A0A2M6WGM1_9BACT</name>
<dbReference type="AlphaFoldDB" id="A0A2M6WGM1"/>
<dbReference type="InterPro" id="IPR029753">
    <property type="entry name" value="D-isomer_DH_CS"/>
</dbReference>
<keyword evidence="2 4" id="KW-0560">Oxidoreductase</keyword>
<evidence type="ECO:0000256" key="3">
    <source>
        <dbReference type="ARBA" id="ARBA00023027"/>
    </source>
</evidence>
<reference evidence="8" key="1">
    <citation type="submission" date="2017-09" db="EMBL/GenBank/DDBJ databases">
        <title>Depth-based differentiation of microbial function through sediment-hosted aquifers and enrichment of novel symbionts in the deep terrestrial subsurface.</title>
        <authorList>
            <person name="Probst A.J."/>
            <person name="Ladd B."/>
            <person name="Jarett J.K."/>
            <person name="Geller-Mcgrath D.E."/>
            <person name="Sieber C.M.K."/>
            <person name="Emerson J.B."/>
            <person name="Anantharaman K."/>
            <person name="Thomas B.C."/>
            <person name="Malmstrom R."/>
            <person name="Stieglmeier M."/>
            <person name="Klingl A."/>
            <person name="Woyke T."/>
            <person name="Ryan C.M."/>
            <person name="Banfield J.F."/>
        </authorList>
    </citation>
    <scope>NUCLEOTIDE SEQUENCE [LARGE SCALE GENOMIC DNA]</scope>
</reference>
<evidence type="ECO:0000256" key="1">
    <source>
        <dbReference type="ARBA" id="ARBA00005854"/>
    </source>
</evidence>
<proteinExistence type="inferred from homology"/>
<evidence type="ECO:0000259" key="5">
    <source>
        <dbReference type="Pfam" id="PF00389"/>
    </source>
</evidence>
<dbReference type="SUPFAM" id="SSF52283">
    <property type="entry name" value="Formate/glycerate dehydrogenase catalytic domain-like"/>
    <property type="match status" value="1"/>
</dbReference>
<dbReference type="Proteomes" id="UP000229530">
    <property type="component" value="Unassembled WGS sequence"/>
</dbReference>
<dbReference type="PROSITE" id="PS00065">
    <property type="entry name" value="D_2_HYDROXYACID_DH_1"/>
    <property type="match status" value="1"/>
</dbReference>
<dbReference type="EMBL" id="PFBE01000008">
    <property type="protein sequence ID" value="PIT91925.1"/>
    <property type="molecule type" value="Genomic_DNA"/>
</dbReference>
<dbReference type="GO" id="GO:0008720">
    <property type="term" value="F:D-lactate dehydrogenase (NAD+) activity"/>
    <property type="evidence" value="ECO:0007669"/>
    <property type="project" value="TreeGrafter"/>
</dbReference>
<dbReference type="InterPro" id="IPR036291">
    <property type="entry name" value="NAD(P)-bd_dom_sf"/>
</dbReference>
<evidence type="ECO:0000313" key="7">
    <source>
        <dbReference type="EMBL" id="PIT91925.1"/>
    </source>
</evidence>
<comment type="similarity">
    <text evidence="1 4">Belongs to the D-isomer specific 2-hydroxyacid dehydrogenase family.</text>
</comment>
<dbReference type="CDD" id="cd12187">
    <property type="entry name" value="LDH_like_1"/>
    <property type="match status" value="1"/>
</dbReference>
<dbReference type="InterPro" id="IPR006139">
    <property type="entry name" value="D-isomer_2_OHA_DH_cat_dom"/>
</dbReference>
<accession>A0A2M6WGM1</accession>
<dbReference type="PANTHER" id="PTHR43026:SF1">
    <property type="entry name" value="2-HYDROXYACID DEHYDROGENASE HOMOLOG 1-RELATED"/>
    <property type="match status" value="1"/>
</dbReference>
<dbReference type="PROSITE" id="PS00670">
    <property type="entry name" value="D_2_HYDROXYACID_DH_2"/>
    <property type="match status" value="1"/>
</dbReference>
<evidence type="ECO:0000256" key="4">
    <source>
        <dbReference type="RuleBase" id="RU003719"/>
    </source>
</evidence>
<gene>
    <name evidence="7" type="ORF">COU12_00480</name>
</gene>
<organism evidence="7 8">
    <name type="scientific">Candidatus Jorgensenbacteria bacterium CG10_big_fil_rev_8_21_14_0_10_54_38</name>
    <dbReference type="NCBI Taxonomy" id="1974593"/>
    <lineage>
        <taxon>Bacteria</taxon>
        <taxon>Candidatus Joergenseniibacteriota</taxon>
    </lineage>
</organism>
<evidence type="ECO:0000259" key="6">
    <source>
        <dbReference type="Pfam" id="PF02826"/>
    </source>
</evidence>
<sequence>MMHIAFFEVEGWEEPLARAAFHDAELSFNKNKIDELALPETNNAEVISIFVNSRLTPAVLAQFPKLKFITTRSTGFDHVDLAECAKRGIRVAYVPGYGDNTVAEFAFGLILNLTRKMYRAIDQVKEIESFSLHDLRGMDLKGKTIGIVGTGRIGKEMVKIAKGFGMNVVAYDPFPNEAYAKEMRYRYLPLEELLKTSDIISIHTPYTRETHHLLNCENIKLIKKGAYLVNTARGGIVETDALIAALADGTLAGLGVDVLEEEGPTKDEMQFFRSGNAHVEELRTMLENHMLMKMPNVLITPHNAFNSQEALERIFNTTVENIKGFASGKPVNLVPQ</sequence>
<evidence type="ECO:0000256" key="2">
    <source>
        <dbReference type="ARBA" id="ARBA00023002"/>
    </source>
</evidence>
<dbReference type="InterPro" id="IPR058205">
    <property type="entry name" value="D-LDH-like"/>
</dbReference>
<protein>
    <submittedName>
        <fullName evidence="7">Hydroxyacid dehydrogenase</fullName>
    </submittedName>
</protein>
<dbReference type="InterPro" id="IPR029752">
    <property type="entry name" value="D-isomer_DH_CS1"/>
</dbReference>
<comment type="caution">
    <text evidence="7">The sequence shown here is derived from an EMBL/GenBank/DDBJ whole genome shotgun (WGS) entry which is preliminary data.</text>
</comment>
<dbReference type="Pfam" id="PF02826">
    <property type="entry name" value="2-Hacid_dh_C"/>
    <property type="match status" value="1"/>
</dbReference>
<dbReference type="Gene3D" id="3.40.50.720">
    <property type="entry name" value="NAD(P)-binding Rossmann-like Domain"/>
    <property type="match status" value="2"/>
</dbReference>
<keyword evidence="3" id="KW-0520">NAD</keyword>
<feature type="domain" description="D-isomer specific 2-hydroxyacid dehydrogenase catalytic" evidence="5">
    <location>
        <begin position="17"/>
        <end position="331"/>
    </location>
</feature>
<dbReference type="SUPFAM" id="SSF51735">
    <property type="entry name" value="NAD(P)-binding Rossmann-fold domains"/>
    <property type="match status" value="1"/>
</dbReference>
<dbReference type="PANTHER" id="PTHR43026">
    <property type="entry name" value="2-HYDROXYACID DEHYDROGENASE HOMOLOG 1-RELATED"/>
    <property type="match status" value="1"/>
</dbReference>
<dbReference type="Pfam" id="PF00389">
    <property type="entry name" value="2-Hacid_dh"/>
    <property type="match status" value="1"/>
</dbReference>
<evidence type="ECO:0000313" key="8">
    <source>
        <dbReference type="Proteomes" id="UP000229530"/>
    </source>
</evidence>